<reference evidence="1" key="1">
    <citation type="submission" date="2014-05" db="EMBL/GenBank/DDBJ databases">
        <authorList>
            <person name="Chronopoulou M."/>
        </authorList>
    </citation>
    <scope>NUCLEOTIDE SEQUENCE</scope>
    <source>
        <tissue evidence="1">Whole organism</tissue>
    </source>
</reference>
<dbReference type="AlphaFoldDB" id="A0A0K2UGK3"/>
<protein>
    <submittedName>
        <fullName evidence="1">Uncharacterized protein</fullName>
    </submittedName>
</protein>
<organism evidence="1">
    <name type="scientific">Lepeophtheirus salmonis</name>
    <name type="common">Salmon louse</name>
    <name type="synonym">Caligus salmonis</name>
    <dbReference type="NCBI Taxonomy" id="72036"/>
    <lineage>
        <taxon>Eukaryota</taxon>
        <taxon>Metazoa</taxon>
        <taxon>Ecdysozoa</taxon>
        <taxon>Arthropoda</taxon>
        <taxon>Crustacea</taxon>
        <taxon>Multicrustacea</taxon>
        <taxon>Hexanauplia</taxon>
        <taxon>Copepoda</taxon>
        <taxon>Siphonostomatoida</taxon>
        <taxon>Caligidae</taxon>
        <taxon>Lepeophtheirus</taxon>
    </lineage>
</organism>
<accession>A0A0K2UGK3</accession>
<dbReference type="EMBL" id="HACA01019978">
    <property type="protein sequence ID" value="CDW37339.1"/>
    <property type="molecule type" value="Transcribed_RNA"/>
</dbReference>
<evidence type="ECO:0000313" key="1">
    <source>
        <dbReference type="EMBL" id="CDW37339.1"/>
    </source>
</evidence>
<proteinExistence type="predicted"/>
<name>A0A0K2UGK3_LEPSM</name>
<sequence length="64" mass="7340">MGSDVSVLICSVQSSLKTGSISPWKQSLEIFIKILMVYLWFPMEICSKIIAHISQKMFFPFIIK</sequence>